<dbReference type="InterPro" id="IPR036866">
    <property type="entry name" value="RibonucZ/Hydroxyglut_hydro"/>
</dbReference>
<dbReference type="OrthoDB" id="9761531at2"/>
<comment type="caution">
    <text evidence="2">The sequence shown here is derived from an EMBL/GenBank/DDBJ whole genome shotgun (WGS) entry which is preliminary data.</text>
</comment>
<evidence type="ECO:0000259" key="1">
    <source>
        <dbReference type="SMART" id="SM00849"/>
    </source>
</evidence>
<feature type="domain" description="Metallo-beta-lactamase" evidence="1">
    <location>
        <begin position="29"/>
        <end position="248"/>
    </location>
</feature>
<dbReference type="InterPro" id="IPR050855">
    <property type="entry name" value="NDM-1-like"/>
</dbReference>
<dbReference type="Pfam" id="PF00753">
    <property type="entry name" value="Lactamase_B"/>
    <property type="match status" value="1"/>
</dbReference>
<dbReference type="EMBL" id="PPPD01000001">
    <property type="protein sequence ID" value="PNY81471.1"/>
    <property type="molecule type" value="Genomic_DNA"/>
</dbReference>
<dbReference type="PANTHER" id="PTHR42951:SF14">
    <property type="entry name" value="METALLO-BETA-LACTAMASE SUPERFAMILY PROTEIN"/>
    <property type="match status" value="1"/>
</dbReference>
<dbReference type="Proteomes" id="UP000236379">
    <property type="component" value="Unassembled WGS sequence"/>
</dbReference>
<reference evidence="2 3" key="1">
    <citation type="submission" date="2018-01" db="EMBL/GenBank/DDBJ databases">
        <title>Deinococcus koreensis sp. nov., a radiation-resistant bacterium isolated from river water.</title>
        <authorList>
            <person name="Choi A."/>
        </authorList>
    </citation>
    <scope>NUCLEOTIDE SEQUENCE [LARGE SCALE GENOMIC DNA]</scope>
    <source>
        <strain evidence="2 3">SJW1-2</strain>
    </source>
</reference>
<name>A0A2K3UY54_9DEIO</name>
<dbReference type="Gene3D" id="3.60.15.10">
    <property type="entry name" value="Ribonuclease Z/Hydroxyacylglutathione hydrolase-like"/>
    <property type="match status" value="1"/>
</dbReference>
<dbReference type="SMART" id="SM00849">
    <property type="entry name" value="Lactamase_B"/>
    <property type="match status" value="1"/>
</dbReference>
<keyword evidence="3" id="KW-1185">Reference proteome</keyword>
<dbReference type="PANTHER" id="PTHR42951">
    <property type="entry name" value="METALLO-BETA-LACTAMASE DOMAIN-CONTAINING"/>
    <property type="match status" value="1"/>
</dbReference>
<organism evidence="2 3">
    <name type="scientific">Deinococcus koreensis</name>
    <dbReference type="NCBI Taxonomy" id="2054903"/>
    <lineage>
        <taxon>Bacteria</taxon>
        <taxon>Thermotogati</taxon>
        <taxon>Deinococcota</taxon>
        <taxon>Deinococci</taxon>
        <taxon>Deinococcales</taxon>
        <taxon>Deinococcaceae</taxon>
        <taxon>Deinococcus</taxon>
    </lineage>
</organism>
<dbReference type="SUPFAM" id="SSF56281">
    <property type="entry name" value="Metallo-hydrolase/oxidoreductase"/>
    <property type="match status" value="1"/>
</dbReference>
<sequence length="334" mass="35842">MTLPSPTRHVTSSGARVYTLPLLAFPHLPANAFLIVVGDPARPAYTALVDVGGSHEGSTQGLLAALDGVRTGYGEAWSWDGLARVVITHPHTDHVAGLPFVRGLSAAPVAAHARAVPTIERPEERREAGLAAIEAHLTWAGIHTEYAERMRRRAGNLMLPSGVEVATPVQDGDLLDGLFTVVYTPGHEGSQICLRLDDLLLSADHLLPRNSPPLMPERMQPGAGLANYLASLRKVEALEGVSLALGGHDGPMPDWRGRVRQLRERYEGKLRGVLDAAGTPMTVHDLTHAVNPRLKAVQALLLLDQTGALVEELAARGELLETRRADGAALFRRA</sequence>
<gene>
    <name evidence="2" type="ORF">CVO96_08830</name>
</gene>
<proteinExistence type="predicted"/>
<dbReference type="RefSeq" id="WP_103311914.1">
    <property type="nucleotide sequence ID" value="NZ_PPPD01000001.1"/>
</dbReference>
<keyword evidence="2" id="KW-0378">Hydrolase</keyword>
<dbReference type="AlphaFoldDB" id="A0A2K3UY54"/>
<accession>A0A2K3UY54</accession>
<protein>
    <submittedName>
        <fullName evidence="2">MBL fold metallo-hydrolase</fullName>
    </submittedName>
</protein>
<dbReference type="InterPro" id="IPR001279">
    <property type="entry name" value="Metallo-B-lactamas"/>
</dbReference>
<dbReference type="GO" id="GO:0016787">
    <property type="term" value="F:hydrolase activity"/>
    <property type="evidence" value="ECO:0007669"/>
    <property type="project" value="UniProtKB-KW"/>
</dbReference>
<evidence type="ECO:0000313" key="2">
    <source>
        <dbReference type="EMBL" id="PNY81471.1"/>
    </source>
</evidence>
<evidence type="ECO:0000313" key="3">
    <source>
        <dbReference type="Proteomes" id="UP000236379"/>
    </source>
</evidence>